<dbReference type="OrthoDB" id="5424209at2759"/>
<sequence length="133" mass="14513">TRPTSTTAKDAHLASRDILALLEDNGVYGAVVEWFEGTVEKLTGPPLLPITDDITDDMDPSHSLRQFLTAGLGMPIATAEREAEDAHGSVAFFFHEQLPCPPQGHHRPVQVRGFRCTSPARPSCRITPLSAWP</sequence>
<feature type="non-terminal residue" evidence="1">
    <location>
        <position position="1"/>
    </location>
</feature>
<organism evidence="1 2">
    <name type="scientific">Fomitopsis schrenkii</name>
    <name type="common">Brown rot fungus</name>
    <dbReference type="NCBI Taxonomy" id="2126942"/>
    <lineage>
        <taxon>Eukaryota</taxon>
        <taxon>Fungi</taxon>
        <taxon>Dikarya</taxon>
        <taxon>Basidiomycota</taxon>
        <taxon>Agaricomycotina</taxon>
        <taxon>Agaricomycetes</taxon>
        <taxon>Polyporales</taxon>
        <taxon>Fomitopsis</taxon>
    </lineage>
</organism>
<dbReference type="Proteomes" id="UP000015241">
    <property type="component" value="Unassembled WGS sequence"/>
</dbReference>
<evidence type="ECO:0000313" key="2">
    <source>
        <dbReference type="Proteomes" id="UP000015241"/>
    </source>
</evidence>
<dbReference type="AlphaFoldDB" id="S8EIX6"/>
<dbReference type="HOGENOM" id="CLU_1911628_0_0_1"/>
<evidence type="ECO:0000313" key="1">
    <source>
        <dbReference type="EMBL" id="EPT03229.1"/>
    </source>
</evidence>
<protein>
    <submittedName>
        <fullName evidence="1">Uncharacterized protein</fullName>
    </submittedName>
</protein>
<keyword evidence="2" id="KW-1185">Reference proteome</keyword>
<gene>
    <name evidence="1" type="ORF">FOMPIDRAFT_1116699</name>
</gene>
<dbReference type="InParanoid" id="S8EIX6"/>
<name>S8EIX6_FOMSC</name>
<dbReference type="EMBL" id="KE504131">
    <property type="protein sequence ID" value="EPT03229.1"/>
    <property type="molecule type" value="Genomic_DNA"/>
</dbReference>
<proteinExistence type="predicted"/>
<reference evidence="1 2" key="1">
    <citation type="journal article" date="2012" name="Science">
        <title>The Paleozoic origin of enzymatic lignin decomposition reconstructed from 31 fungal genomes.</title>
        <authorList>
            <person name="Floudas D."/>
            <person name="Binder M."/>
            <person name="Riley R."/>
            <person name="Barry K."/>
            <person name="Blanchette R.A."/>
            <person name="Henrissat B."/>
            <person name="Martinez A.T."/>
            <person name="Otillar R."/>
            <person name="Spatafora J.W."/>
            <person name="Yadav J.S."/>
            <person name="Aerts A."/>
            <person name="Benoit I."/>
            <person name="Boyd A."/>
            <person name="Carlson A."/>
            <person name="Copeland A."/>
            <person name="Coutinho P.M."/>
            <person name="de Vries R.P."/>
            <person name="Ferreira P."/>
            <person name="Findley K."/>
            <person name="Foster B."/>
            <person name="Gaskell J."/>
            <person name="Glotzer D."/>
            <person name="Gorecki P."/>
            <person name="Heitman J."/>
            <person name="Hesse C."/>
            <person name="Hori C."/>
            <person name="Igarashi K."/>
            <person name="Jurgens J.A."/>
            <person name="Kallen N."/>
            <person name="Kersten P."/>
            <person name="Kohler A."/>
            <person name="Kuees U."/>
            <person name="Kumar T.K.A."/>
            <person name="Kuo A."/>
            <person name="LaButti K."/>
            <person name="Larrondo L.F."/>
            <person name="Lindquist E."/>
            <person name="Ling A."/>
            <person name="Lombard V."/>
            <person name="Lucas S."/>
            <person name="Lundell T."/>
            <person name="Martin R."/>
            <person name="McLaughlin D.J."/>
            <person name="Morgenstern I."/>
            <person name="Morin E."/>
            <person name="Murat C."/>
            <person name="Nagy L.G."/>
            <person name="Nolan M."/>
            <person name="Ohm R.A."/>
            <person name="Patyshakuliyeva A."/>
            <person name="Rokas A."/>
            <person name="Ruiz-Duenas F.J."/>
            <person name="Sabat G."/>
            <person name="Salamov A."/>
            <person name="Samejima M."/>
            <person name="Schmutz J."/>
            <person name="Slot J.C."/>
            <person name="St John F."/>
            <person name="Stenlid J."/>
            <person name="Sun H."/>
            <person name="Sun S."/>
            <person name="Syed K."/>
            <person name="Tsang A."/>
            <person name="Wiebenga A."/>
            <person name="Young D."/>
            <person name="Pisabarro A."/>
            <person name="Eastwood D.C."/>
            <person name="Martin F."/>
            <person name="Cullen D."/>
            <person name="Grigoriev I.V."/>
            <person name="Hibbett D.S."/>
        </authorList>
    </citation>
    <scope>NUCLEOTIDE SEQUENCE</scope>
    <source>
        <strain evidence="2">FP-58527</strain>
    </source>
</reference>
<accession>S8EIX6</accession>